<dbReference type="NCBIfam" id="NF001209">
    <property type="entry name" value="PRK00175.1"/>
    <property type="match status" value="1"/>
</dbReference>
<keyword evidence="1 2" id="KW-0808">Transferase</keyword>
<evidence type="ECO:0000259" key="4">
    <source>
        <dbReference type="Pfam" id="PF00561"/>
    </source>
</evidence>
<dbReference type="InterPro" id="IPR029058">
    <property type="entry name" value="AB_hydrolase_fold"/>
</dbReference>
<evidence type="ECO:0000256" key="1">
    <source>
        <dbReference type="ARBA" id="ARBA00022679"/>
    </source>
</evidence>
<protein>
    <recommendedName>
        <fullName evidence="2">Homoserine O-acetyltransferase</fullName>
        <shortName evidence="2">HAT</shortName>
        <ecNumber evidence="2">2.3.1.31</ecNumber>
    </recommendedName>
    <alternativeName>
        <fullName evidence="2">Homoserine transacetylase</fullName>
        <shortName evidence="2">HTA</shortName>
    </alternativeName>
</protein>
<dbReference type="PANTHER" id="PTHR32268">
    <property type="entry name" value="HOMOSERINE O-ACETYLTRANSFERASE"/>
    <property type="match status" value="1"/>
</dbReference>
<comment type="subunit">
    <text evidence="2">Homodimer.</text>
</comment>
<dbReference type="Gene3D" id="1.10.1740.110">
    <property type="match status" value="1"/>
</dbReference>
<keyword evidence="2" id="KW-0486">Methionine biosynthesis</keyword>
<feature type="active site" description="Nucleophile" evidence="2 3">
    <location>
        <position position="155"/>
    </location>
</feature>
<comment type="catalytic activity">
    <reaction evidence="2">
        <text>L-homoserine + acetyl-CoA = O-acetyl-L-homoserine + CoA</text>
        <dbReference type="Rhea" id="RHEA:13701"/>
        <dbReference type="ChEBI" id="CHEBI:57287"/>
        <dbReference type="ChEBI" id="CHEBI:57288"/>
        <dbReference type="ChEBI" id="CHEBI:57476"/>
        <dbReference type="ChEBI" id="CHEBI:57716"/>
        <dbReference type="EC" id="2.3.1.31"/>
    </reaction>
</comment>
<dbReference type="PANTHER" id="PTHR32268:SF11">
    <property type="entry name" value="HOMOSERINE O-ACETYLTRANSFERASE"/>
    <property type="match status" value="1"/>
</dbReference>
<dbReference type="STRING" id="1802583.A2311_03790"/>
<dbReference type="InterPro" id="IPR008220">
    <property type="entry name" value="HAT_MetX-like"/>
</dbReference>
<comment type="caution">
    <text evidence="5">The sequence shown here is derived from an EMBL/GenBank/DDBJ whole genome shotgun (WGS) entry which is preliminary data.</text>
</comment>
<organism evidence="5 6">
    <name type="scientific">candidate division WOR-1 bacterium RIFOXYB2_FULL_48_7</name>
    <dbReference type="NCBI Taxonomy" id="1802583"/>
    <lineage>
        <taxon>Bacteria</taxon>
        <taxon>Bacillati</taxon>
        <taxon>Saganbacteria</taxon>
    </lineage>
</organism>
<dbReference type="GO" id="GO:0004414">
    <property type="term" value="F:homoserine O-acetyltransferase activity"/>
    <property type="evidence" value="ECO:0007669"/>
    <property type="project" value="UniProtKB-UniRule"/>
</dbReference>
<dbReference type="HAMAP" id="MF_00296">
    <property type="entry name" value="MetX_acyltransf"/>
    <property type="match status" value="1"/>
</dbReference>
<dbReference type="NCBIfam" id="TIGR01392">
    <property type="entry name" value="homoserO_Ac_trn"/>
    <property type="match status" value="1"/>
</dbReference>
<dbReference type="EMBL" id="MEUF01000083">
    <property type="protein sequence ID" value="OGC31340.1"/>
    <property type="molecule type" value="Genomic_DNA"/>
</dbReference>
<feature type="binding site" evidence="2">
    <location>
        <position position="211"/>
    </location>
    <ligand>
        <name>substrate</name>
    </ligand>
</feature>
<dbReference type="GO" id="GO:0009086">
    <property type="term" value="P:methionine biosynthetic process"/>
    <property type="evidence" value="ECO:0007669"/>
    <property type="project" value="UniProtKB-UniRule"/>
</dbReference>
<proteinExistence type="inferred from homology"/>
<dbReference type="GO" id="GO:0009092">
    <property type="term" value="P:homoserine metabolic process"/>
    <property type="evidence" value="ECO:0007669"/>
    <property type="project" value="TreeGrafter"/>
</dbReference>
<comment type="function">
    <text evidence="2">Transfers an acetyl group from acetyl-CoA to L-homoserine, forming acetyl-L-homoserine.</text>
</comment>
<feature type="domain" description="AB hydrolase-1" evidence="4">
    <location>
        <begin position="50"/>
        <end position="347"/>
    </location>
</feature>
<sequence>MNVVISGANDLVVKQEFQLAGIKLSSGQDFGPLVVAYETYGQLAPARDNAILIFHALSGDAHVAGRYAPTDKKPGWWDSLVGRGKAFDTDKYFIICANVLGGCQGSTGPSSINPQTQRPYGLDFPLITIKDMVNVQVALLDQLGIERLQAAVGGSMGGMLALQLAVDWPERVANIIAVATAARVSAQNIAFNEVGRRAILSNPHDGLAIARMIGHITYLSDDLMREKFGRKTADRQSFAANFNDPQFAVESYLQYKGAAFTERFDANSYLYITKAIDLFNLADDGGGNLEQALAKSRSRFLVVHFSSDWLFPEYQALEIVKAIMNNNGHVSYRAIDSSYGHDAFLLESDQLGTIITSFLAGAK</sequence>
<comment type="similarity">
    <text evidence="2">Belongs to the AB hydrolase superfamily. MetX family.</text>
</comment>
<keyword evidence="2" id="KW-0963">Cytoplasm</keyword>
<dbReference type="InterPro" id="IPR000073">
    <property type="entry name" value="AB_hydrolase_1"/>
</dbReference>
<dbReference type="GO" id="GO:0005737">
    <property type="term" value="C:cytoplasm"/>
    <property type="evidence" value="ECO:0007669"/>
    <property type="project" value="UniProtKB-SubCell"/>
</dbReference>
<dbReference type="Pfam" id="PF00561">
    <property type="entry name" value="Abhydrolase_1"/>
    <property type="match status" value="1"/>
</dbReference>
<keyword evidence="2" id="KW-0012">Acyltransferase</keyword>
<evidence type="ECO:0000313" key="5">
    <source>
        <dbReference type="EMBL" id="OGC31340.1"/>
    </source>
</evidence>
<dbReference type="Gene3D" id="3.40.50.1820">
    <property type="entry name" value="alpha/beta hydrolase"/>
    <property type="match status" value="1"/>
</dbReference>
<dbReference type="SUPFAM" id="SSF53474">
    <property type="entry name" value="alpha/beta-Hydrolases"/>
    <property type="match status" value="1"/>
</dbReference>
<accession>A0A1F4TFQ1</accession>
<dbReference type="EC" id="2.3.1.31" evidence="2"/>
<comment type="pathway">
    <text evidence="2">Amino-acid biosynthesis; L-methionine biosynthesis via de novo pathway; O-acetyl-L-homoserine from L-homoserine: step 1/1.</text>
</comment>
<feature type="binding site" evidence="2">
    <location>
        <position position="342"/>
    </location>
    <ligand>
        <name>substrate</name>
    </ligand>
</feature>
<gene>
    <name evidence="2" type="primary">metXA</name>
    <name evidence="5" type="ORF">A2311_03790</name>
</gene>
<comment type="subcellular location">
    <subcellularLocation>
        <location evidence="2">Cytoplasm</location>
    </subcellularLocation>
</comment>
<comment type="caution">
    <text evidence="2">Lacks conserved residue(s) required for the propagation of feature annotation.</text>
</comment>
<feature type="active site" evidence="2 3">
    <location>
        <position position="341"/>
    </location>
</feature>
<dbReference type="PIRSF" id="PIRSF000443">
    <property type="entry name" value="Homoser_Ac_trans"/>
    <property type="match status" value="1"/>
</dbReference>
<name>A0A1F4TFQ1_UNCSA</name>
<dbReference type="Proteomes" id="UP000178951">
    <property type="component" value="Unassembled WGS sequence"/>
</dbReference>
<feature type="active site" evidence="2 3">
    <location>
        <position position="308"/>
    </location>
</feature>
<keyword evidence="2" id="KW-0028">Amino-acid biosynthesis</keyword>
<dbReference type="UniPathway" id="UPA00051">
    <property type="reaction ID" value="UER00074"/>
</dbReference>
<evidence type="ECO:0000256" key="2">
    <source>
        <dbReference type="HAMAP-Rule" id="MF_00296"/>
    </source>
</evidence>
<evidence type="ECO:0000313" key="6">
    <source>
        <dbReference type="Proteomes" id="UP000178951"/>
    </source>
</evidence>
<evidence type="ECO:0000256" key="3">
    <source>
        <dbReference type="PIRSR" id="PIRSR000443-1"/>
    </source>
</evidence>
<dbReference type="AlphaFoldDB" id="A0A1F4TFQ1"/>
<reference evidence="5 6" key="1">
    <citation type="journal article" date="2016" name="Nat. Commun.">
        <title>Thousands of microbial genomes shed light on interconnected biogeochemical processes in an aquifer system.</title>
        <authorList>
            <person name="Anantharaman K."/>
            <person name="Brown C.T."/>
            <person name="Hug L.A."/>
            <person name="Sharon I."/>
            <person name="Castelle C.J."/>
            <person name="Probst A.J."/>
            <person name="Thomas B.C."/>
            <person name="Singh A."/>
            <person name="Wilkins M.J."/>
            <person name="Karaoz U."/>
            <person name="Brodie E.L."/>
            <person name="Williams K.H."/>
            <person name="Hubbard S.S."/>
            <person name="Banfield J.F."/>
        </authorList>
    </citation>
    <scope>NUCLEOTIDE SEQUENCE [LARGE SCALE GENOMIC DNA]</scope>
</reference>